<reference evidence="1 2" key="1">
    <citation type="submission" date="2019-05" db="EMBL/GenBank/DDBJ databases">
        <title>Georgenia *** sp. nov., and Georgenia *** sp. nov., isolated from the intestinal contents of plateau pika (Ochotona curzoniae) in the Qinghai-Tibet plateau of China.</title>
        <authorList>
            <person name="Tian Z."/>
        </authorList>
    </citation>
    <scope>NUCLEOTIDE SEQUENCE [LARGE SCALE GENOMIC DNA]</scope>
    <source>
        <strain evidence="1 2">Z443</strain>
    </source>
</reference>
<organism evidence="1 2">
    <name type="scientific">Georgenia yuyongxinii</name>
    <dbReference type="NCBI Taxonomy" id="2589797"/>
    <lineage>
        <taxon>Bacteria</taxon>
        <taxon>Bacillati</taxon>
        <taxon>Actinomycetota</taxon>
        <taxon>Actinomycetes</taxon>
        <taxon>Micrococcales</taxon>
        <taxon>Bogoriellaceae</taxon>
        <taxon>Georgenia</taxon>
    </lineage>
</organism>
<dbReference type="RefSeq" id="WP_139927286.1">
    <property type="nucleotide sequence ID" value="NZ_CP040915.1"/>
</dbReference>
<sequence>MREGKAALFKHFANPDAWPVYLDTRDVEKAVSIVMALAGVRRQFEDVTMSPPASGWPARRSSGCSRSRVPGPPSFLAFISTGVDTLECPLCRWGAHAPG</sequence>
<dbReference type="SUPFAM" id="SSF53223">
    <property type="entry name" value="Aminoacid dehydrogenase-like, N-terminal domain"/>
    <property type="match status" value="1"/>
</dbReference>
<dbReference type="InterPro" id="IPR037062">
    <property type="entry name" value="Malic_N_dom_sf"/>
</dbReference>
<evidence type="ECO:0000313" key="1">
    <source>
        <dbReference type="EMBL" id="QDC23844.1"/>
    </source>
</evidence>
<gene>
    <name evidence="1" type="ORF">FE374_03635</name>
</gene>
<proteinExistence type="predicted"/>
<accession>A0A5B8BZU2</accession>
<dbReference type="InterPro" id="IPR046346">
    <property type="entry name" value="Aminoacid_DH-like_N_sf"/>
</dbReference>
<dbReference type="GO" id="GO:0004470">
    <property type="term" value="F:malic enzyme activity"/>
    <property type="evidence" value="ECO:0007669"/>
    <property type="project" value="InterPro"/>
</dbReference>
<dbReference type="Proteomes" id="UP000314616">
    <property type="component" value="Chromosome"/>
</dbReference>
<protein>
    <submittedName>
        <fullName evidence="1">Uncharacterized protein</fullName>
    </submittedName>
</protein>
<dbReference type="EMBL" id="CP040915">
    <property type="protein sequence ID" value="QDC23844.1"/>
    <property type="molecule type" value="Genomic_DNA"/>
</dbReference>
<dbReference type="AlphaFoldDB" id="A0A5B8BZU2"/>
<dbReference type="GO" id="GO:0016616">
    <property type="term" value="F:oxidoreductase activity, acting on the CH-OH group of donors, NAD or NADP as acceptor"/>
    <property type="evidence" value="ECO:0007669"/>
    <property type="project" value="InterPro"/>
</dbReference>
<name>A0A5B8BZU2_9MICO</name>
<dbReference type="KEGG" id="gyu:FE374_03635"/>
<evidence type="ECO:0000313" key="2">
    <source>
        <dbReference type="Proteomes" id="UP000314616"/>
    </source>
</evidence>
<dbReference type="Gene3D" id="3.40.50.10380">
    <property type="entry name" value="Malic enzyme, N-terminal domain"/>
    <property type="match status" value="1"/>
</dbReference>